<dbReference type="Proteomes" id="UP000815846">
    <property type="component" value="Unassembled WGS sequence"/>
</dbReference>
<sequence length="347" mass="39448">TIIITTRSTEYAYNYSVDWGDGSEIEENLTADASHTYDEPGTYKVTISGTFPQTYFEYNNSDNTKLVEIVKWGDIAWRSMYYAFYQAENMVSTASDRPDIRLVTDMERAFGLATLFNGDIRDWDVSNVTTLKSTFEETEQFNQDISDWDVSKVTSMIGTFSGAKAFNQPVGKWNMSNVTNTRYMFQGTDTFNQPLNDWDMSKVENMEYMFARTKAFNQPLDQWDVSSVTIMNVLFFQSVFNQPIGSWDISGVESLYALFRDSPFDQDISAWQVSQVTGFHELFRDSALSTTHYDAVLNAWSQQNVVDGVKFGADNVQYSSAAKAAHKKLFDDHAWIITDGGCTDCTP</sequence>
<gene>
    <name evidence="2" type="ORF">CWS31_016985</name>
</gene>
<dbReference type="Pfam" id="PF03382">
    <property type="entry name" value="DUF285"/>
    <property type="match status" value="2"/>
</dbReference>
<evidence type="ECO:0000259" key="1">
    <source>
        <dbReference type="PROSITE" id="PS50093"/>
    </source>
</evidence>
<accession>A0ABY3MSK9</accession>
<keyword evidence="3" id="KW-1185">Reference proteome</keyword>
<dbReference type="CDD" id="cd00146">
    <property type="entry name" value="PKD"/>
    <property type="match status" value="1"/>
</dbReference>
<feature type="domain" description="PKD" evidence="1">
    <location>
        <begin position="1"/>
        <end position="50"/>
    </location>
</feature>
<protein>
    <submittedName>
        <fullName evidence="2">BspA family leucine-rich repeat surface protein</fullName>
    </submittedName>
</protein>
<comment type="caution">
    <text evidence="2">The sequence shown here is derived from an EMBL/GenBank/DDBJ whole genome shotgun (WGS) entry which is preliminary data.</text>
</comment>
<dbReference type="InterPro" id="IPR013783">
    <property type="entry name" value="Ig-like_fold"/>
</dbReference>
<dbReference type="Gene3D" id="2.60.40.10">
    <property type="entry name" value="Immunoglobulins"/>
    <property type="match status" value="1"/>
</dbReference>
<dbReference type="InterPro" id="IPR005046">
    <property type="entry name" value="DUF285"/>
</dbReference>
<dbReference type="InterPro" id="IPR000601">
    <property type="entry name" value="PKD_dom"/>
</dbReference>
<dbReference type="SUPFAM" id="SSF49299">
    <property type="entry name" value="PKD domain"/>
    <property type="match status" value="1"/>
</dbReference>
<feature type="non-terminal residue" evidence="2">
    <location>
        <position position="1"/>
    </location>
</feature>
<organism evidence="2 3">
    <name type="scientific">Colwellia echini</name>
    <dbReference type="NCBI Taxonomy" id="1982103"/>
    <lineage>
        <taxon>Bacteria</taxon>
        <taxon>Pseudomonadati</taxon>
        <taxon>Pseudomonadota</taxon>
        <taxon>Gammaproteobacteria</taxon>
        <taxon>Alteromonadales</taxon>
        <taxon>Colwelliaceae</taxon>
        <taxon>Colwellia</taxon>
    </lineage>
</organism>
<dbReference type="PROSITE" id="PS50093">
    <property type="entry name" value="PKD"/>
    <property type="match status" value="1"/>
</dbReference>
<reference evidence="2 3" key="1">
    <citation type="submission" date="2019-08" db="EMBL/GenBank/DDBJ databases">
        <title>Microbe sample from Colwellia echini.</title>
        <authorList>
            <person name="Christiansen L."/>
            <person name="Pathiraja D."/>
            <person name="Schultz-Johansen M."/>
            <person name="Choi I.-G."/>
            <person name="Stougaard P."/>
        </authorList>
    </citation>
    <scope>NUCLEOTIDE SEQUENCE [LARGE SCALE GENOMIC DNA]</scope>
    <source>
        <strain evidence="2 3">A3</strain>
    </source>
</reference>
<dbReference type="InterPro" id="IPR035986">
    <property type="entry name" value="PKD_dom_sf"/>
</dbReference>
<proteinExistence type="predicted"/>
<dbReference type="NCBIfam" id="TIGR02167">
    <property type="entry name" value="Liste_lipo_26"/>
    <property type="match status" value="1"/>
</dbReference>
<dbReference type="RefSeq" id="WP_148747784.1">
    <property type="nucleotide sequence ID" value="NZ_PJAI02000043.1"/>
</dbReference>
<dbReference type="InterPro" id="IPR011889">
    <property type="entry name" value="Liste_lipo_26"/>
</dbReference>
<evidence type="ECO:0000313" key="3">
    <source>
        <dbReference type="Proteomes" id="UP000815846"/>
    </source>
</evidence>
<dbReference type="EMBL" id="PJAI02000043">
    <property type="protein sequence ID" value="TYK64187.1"/>
    <property type="molecule type" value="Genomic_DNA"/>
</dbReference>
<evidence type="ECO:0000313" key="2">
    <source>
        <dbReference type="EMBL" id="TYK64187.1"/>
    </source>
</evidence>
<name>A0ABY3MSK9_9GAMM</name>